<dbReference type="CDD" id="cd07067">
    <property type="entry name" value="HP_PGM_like"/>
    <property type="match status" value="1"/>
</dbReference>
<dbReference type="InterPro" id="IPR029033">
    <property type="entry name" value="His_PPase_superfam"/>
</dbReference>
<dbReference type="Gene3D" id="3.40.50.1240">
    <property type="entry name" value="Phosphoglycerate mutase-like"/>
    <property type="match status" value="1"/>
</dbReference>
<dbReference type="PANTHER" id="PTHR47623">
    <property type="entry name" value="OS09G0287300 PROTEIN"/>
    <property type="match status" value="1"/>
</dbReference>
<dbReference type="Proteomes" id="UP001596043">
    <property type="component" value="Unassembled WGS sequence"/>
</dbReference>
<dbReference type="SUPFAM" id="SSF53254">
    <property type="entry name" value="Phosphoglycerate mutase-like"/>
    <property type="match status" value="1"/>
</dbReference>
<reference evidence="2" key="1">
    <citation type="journal article" date="2019" name="Int. J. Syst. Evol. Microbiol.">
        <title>The Global Catalogue of Microorganisms (GCM) 10K type strain sequencing project: providing services to taxonomists for standard genome sequencing and annotation.</title>
        <authorList>
            <consortium name="The Broad Institute Genomics Platform"/>
            <consortium name="The Broad Institute Genome Sequencing Center for Infectious Disease"/>
            <person name="Wu L."/>
            <person name="Ma J."/>
        </authorList>
    </citation>
    <scope>NUCLEOTIDE SEQUENCE [LARGE SCALE GENOMIC DNA]</scope>
    <source>
        <strain evidence="2">YJ-61-S</strain>
    </source>
</reference>
<dbReference type="RefSeq" id="WP_379976767.1">
    <property type="nucleotide sequence ID" value="NZ_JBHSFV010000001.1"/>
</dbReference>
<gene>
    <name evidence="1" type="ORF">ACFO3O_01530</name>
</gene>
<proteinExistence type="predicted"/>
<evidence type="ECO:0000313" key="2">
    <source>
        <dbReference type="Proteomes" id="UP001596043"/>
    </source>
</evidence>
<dbReference type="PANTHER" id="PTHR47623:SF1">
    <property type="entry name" value="OS09G0287300 PROTEIN"/>
    <property type="match status" value="1"/>
</dbReference>
<dbReference type="InterPro" id="IPR013078">
    <property type="entry name" value="His_Pase_superF_clade-1"/>
</dbReference>
<protein>
    <submittedName>
        <fullName evidence="1">SixA phosphatase family protein</fullName>
    </submittedName>
</protein>
<evidence type="ECO:0000313" key="1">
    <source>
        <dbReference type="EMBL" id="MFC4632566.1"/>
    </source>
</evidence>
<dbReference type="EMBL" id="JBHSFV010000001">
    <property type="protein sequence ID" value="MFC4632566.1"/>
    <property type="molecule type" value="Genomic_DNA"/>
</dbReference>
<organism evidence="1 2">
    <name type="scientific">Dokdonia ponticola</name>
    <dbReference type="NCBI Taxonomy" id="2041041"/>
    <lineage>
        <taxon>Bacteria</taxon>
        <taxon>Pseudomonadati</taxon>
        <taxon>Bacteroidota</taxon>
        <taxon>Flavobacteriia</taxon>
        <taxon>Flavobacteriales</taxon>
        <taxon>Flavobacteriaceae</taxon>
        <taxon>Dokdonia</taxon>
    </lineage>
</organism>
<dbReference type="Pfam" id="PF00300">
    <property type="entry name" value="His_Phos_1"/>
    <property type="match status" value="1"/>
</dbReference>
<comment type="caution">
    <text evidence="1">The sequence shown here is derived from an EMBL/GenBank/DDBJ whole genome shotgun (WGS) entry which is preliminary data.</text>
</comment>
<sequence>MKTLYLVRHAKSSWKFDVIDHARPLNDRGLRDAPLVAAHVADAMPKPDLIMSSDAMRAKTTAFFFAKAYNISEKDIVLDYKLYDFDGRDLVEVIRSCDDSIDCLMVFGHNNAMTNVVNTYGDKRIDNVPTCGFTAIEFSVNHWRDISQGKTIFTSIPKEL</sequence>
<accession>A0ABV9HTL7</accession>
<dbReference type="SMART" id="SM00855">
    <property type="entry name" value="PGAM"/>
    <property type="match status" value="1"/>
</dbReference>
<name>A0ABV9HTL7_9FLAO</name>
<keyword evidence="2" id="KW-1185">Reference proteome</keyword>